<comment type="caution">
    <text evidence="2">The sequence shown here is derived from an EMBL/GenBank/DDBJ whole genome shotgun (WGS) entry which is preliminary data.</text>
</comment>
<feature type="region of interest" description="Disordered" evidence="1">
    <location>
        <begin position="1"/>
        <end position="43"/>
    </location>
</feature>
<name>A0A6V7U7S6_MELEN</name>
<organism evidence="2 3">
    <name type="scientific">Meloidogyne enterolobii</name>
    <name type="common">Root-knot nematode worm</name>
    <name type="synonym">Meloidogyne mayaguensis</name>
    <dbReference type="NCBI Taxonomy" id="390850"/>
    <lineage>
        <taxon>Eukaryota</taxon>
        <taxon>Metazoa</taxon>
        <taxon>Ecdysozoa</taxon>
        <taxon>Nematoda</taxon>
        <taxon>Chromadorea</taxon>
        <taxon>Rhabditida</taxon>
        <taxon>Tylenchina</taxon>
        <taxon>Tylenchomorpha</taxon>
        <taxon>Tylenchoidea</taxon>
        <taxon>Meloidogynidae</taxon>
        <taxon>Meloidogyninae</taxon>
        <taxon>Meloidogyne</taxon>
    </lineage>
</organism>
<feature type="compositionally biased region" description="Low complexity" evidence="1">
    <location>
        <begin position="31"/>
        <end position="43"/>
    </location>
</feature>
<dbReference type="Proteomes" id="UP000580250">
    <property type="component" value="Unassembled WGS sequence"/>
</dbReference>
<reference evidence="2 3" key="1">
    <citation type="submission" date="2020-08" db="EMBL/GenBank/DDBJ databases">
        <authorList>
            <person name="Koutsovoulos G."/>
            <person name="Danchin GJ E."/>
        </authorList>
    </citation>
    <scope>NUCLEOTIDE SEQUENCE [LARGE SCALE GENOMIC DNA]</scope>
</reference>
<evidence type="ECO:0000256" key="1">
    <source>
        <dbReference type="SAM" id="MobiDB-lite"/>
    </source>
</evidence>
<dbReference type="AlphaFoldDB" id="A0A6V7U7S6"/>
<feature type="region of interest" description="Disordered" evidence="1">
    <location>
        <begin position="91"/>
        <end position="120"/>
    </location>
</feature>
<proteinExistence type="predicted"/>
<dbReference type="EMBL" id="CAJEWN010000042">
    <property type="protein sequence ID" value="CAD2148839.1"/>
    <property type="molecule type" value="Genomic_DNA"/>
</dbReference>
<feature type="compositionally biased region" description="Low complexity" evidence="1">
    <location>
        <begin position="8"/>
        <end position="19"/>
    </location>
</feature>
<sequence length="159" mass="18260">MHLNLQRTTRGITTTTSKTLQEDVLEESHSRSSSSHGSSSSFHLLSSDSIPTYSIHSSSHSIFDSPSESKSSIFEDSIWKQNPVDEENDFEDLEHNSFEDTTTTTETYNTTPNFEDNDNNTLINTRNKTKDSNRQNNRKFFLQDNDRKCFCLSSFKCRI</sequence>
<evidence type="ECO:0000313" key="2">
    <source>
        <dbReference type="EMBL" id="CAD2148839.1"/>
    </source>
</evidence>
<gene>
    <name evidence="2" type="ORF">MENT_LOCUS9475</name>
</gene>
<accession>A0A6V7U7S6</accession>
<feature type="compositionally biased region" description="Low complexity" evidence="1">
    <location>
        <begin position="101"/>
        <end position="111"/>
    </location>
</feature>
<protein>
    <submittedName>
        <fullName evidence="2">Uncharacterized protein</fullName>
    </submittedName>
</protein>
<evidence type="ECO:0000313" key="3">
    <source>
        <dbReference type="Proteomes" id="UP000580250"/>
    </source>
</evidence>